<dbReference type="EMBL" id="JAUEPH010000003">
    <property type="protein sequence ID" value="MDN3203854.1"/>
    <property type="molecule type" value="Genomic_DNA"/>
</dbReference>
<evidence type="ECO:0000313" key="3">
    <source>
        <dbReference type="Proteomes" id="UP001171916"/>
    </source>
</evidence>
<accession>A0ABT7YBF9</accession>
<keyword evidence="3" id="KW-1185">Reference proteome</keyword>
<evidence type="ECO:0008006" key="4">
    <source>
        <dbReference type="Google" id="ProtNLM"/>
    </source>
</evidence>
<evidence type="ECO:0000313" key="2">
    <source>
        <dbReference type="EMBL" id="MDN3203854.1"/>
    </source>
</evidence>
<protein>
    <recommendedName>
        <fullName evidence="4">Long-chain fatty acid transport protein</fullName>
    </recommendedName>
</protein>
<feature type="chain" id="PRO_5047531849" description="Long-chain fatty acid transport protein" evidence="1">
    <location>
        <begin position="25"/>
        <end position="428"/>
    </location>
</feature>
<dbReference type="Gene3D" id="2.40.160.60">
    <property type="entry name" value="Outer membrane protein transport protein (OMPP1/FadL/TodX)"/>
    <property type="match status" value="1"/>
</dbReference>
<organism evidence="2 3">
    <name type="scientific">Algoriphagus sediminis</name>
    <dbReference type="NCBI Taxonomy" id="3057113"/>
    <lineage>
        <taxon>Bacteria</taxon>
        <taxon>Pseudomonadati</taxon>
        <taxon>Bacteroidota</taxon>
        <taxon>Cytophagia</taxon>
        <taxon>Cytophagales</taxon>
        <taxon>Cyclobacteriaceae</taxon>
        <taxon>Algoriphagus</taxon>
    </lineage>
</organism>
<feature type="signal peptide" evidence="1">
    <location>
        <begin position="1"/>
        <end position="24"/>
    </location>
</feature>
<proteinExistence type="predicted"/>
<gene>
    <name evidence="2" type="ORF">QVH07_06820</name>
</gene>
<reference evidence="2" key="1">
    <citation type="submission" date="2023-06" db="EMBL/GenBank/DDBJ databases">
        <title>Robiginitalea aurantiacus sp. nov. and Algoriphagus sediminis sp. nov., isolated from coastal sediment.</title>
        <authorList>
            <person name="Zhou Z.Y."/>
            <person name="An J."/>
            <person name="Jia Y.W."/>
            <person name="Du Z.J."/>
        </authorList>
    </citation>
    <scope>NUCLEOTIDE SEQUENCE</scope>
    <source>
        <strain evidence="2">C2-7</strain>
    </source>
</reference>
<keyword evidence="1" id="KW-0732">Signal</keyword>
<dbReference type="RefSeq" id="WP_289999412.1">
    <property type="nucleotide sequence ID" value="NZ_JAUEPH010000003.1"/>
</dbReference>
<evidence type="ECO:0000256" key="1">
    <source>
        <dbReference type="SAM" id="SignalP"/>
    </source>
</evidence>
<name>A0ABT7YBF9_9BACT</name>
<dbReference type="Proteomes" id="UP001171916">
    <property type="component" value="Unassembled WGS sequence"/>
</dbReference>
<sequence>MLSKIRLNLLGVLCTLFLYTEVSAQSSASTYSALGLGEFNYSGLTHNQGMGGLGISFGTGWNPNVVNPALSTRNTIFNFQAALNYKRINAQTNVEDSDVDGGGLSYIAMAFPFKSGKFGGGLGLNQITSVNYRLVLESDVRGADGITATNFIQGDGGISEAYMNFGFLVAKNLSLGFTGSYLFGSTIRRNQLTLTNENDNVVGNRTEYYERLTVSDVGFKVGAHYFFPISENGNLHLGAIYQSLGEVKGKAFAKLAAFGLADDPDTPGDQIANDDPGSVYIPNRFGFGISYEKSNKYVIGLEGQFQDFTQYRTFGGGESILEEAIKIGLGFQIVPDYLSIDNALKRTTYRFGIDYQQTPYLLNQTKINDVGINFGASFPVNQLSLVNFAMKLGRRGSLENGLIREDYINFTLGFSLNDNSWFYKRPFD</sequence>
<comment type="caution">
    <text evidence="2">The sequence shown here is derived from an EMBL/GenBank/DDBJ whole genome shotgun (WGS) entry which is preliminary data.</text>
</comment>